<evidence type="ECO:0000256" key="3">
    <source>
        <dbReference type="ARBA" id="ARBA00022692"/>
    </source>
</evidence>
<dbReference type="InterPro" id="IPR002898">
    <property type="entry name" value="MotA_ExbB_proton_chnl"/>
</dbReference>
<evidence type="ECO:0000256" key="6">
    <source>
        <dbReference type="RuleBase" id="RU004057"/>
    </source>
</evidence>
<name>A0A3M0C6G9_9PROT</name>
<evidence type="ECO:0000256" key="7">
    <source>
        <dbReference type="SAM" id="Phobius"/>
    </source>
</evidence>
<evidence type="ECO:0000313" key="9">
    <source>
        <dbReference type="EMBL" id="RMB02679.1"/>
    </source>
</evidence>
<keyword evidence="3 7" id="KW-0812">Transmembrane</keyword>
<dbReference type="AlphaFoldDB" id="A0A3M0C6G9"/>
<dbReference type="InterPro" id="IPR050790">
    <property type="entry name" value="ExbB/TolQ_transport"/>
</dbReference>
<keyword evidence="6" id="KW-0813">Transport</keyword>
<feature type="transmembrane region" description="Helical" evidence="7">
    <location>
        <begin position="137"/>
        <end position="156"/>
    </location>
</feature>
<comment type="caution">
    <text evidence="9">The sequence shown here is derived from an EMBL/GenBank/DDBJ whole genome shotgun (WGS) entry which is preliminary data.</text>
</comment>
<dbReference type="GO" id="GO:0017038">
    <property type="term" value="P:protein import"/>
    <property type="evidence" value="ECO:0007669"/>
    <property type="project" value="TreeGrafter"/>
</dbReference>
<evidence type="ECO:0000256" key="1">
    <source>
        <dbReference type="ARBA" id="ARBA00004651"/>
    </source>
</evidence>
<comment type="similarity">
    <text evidence="6">Belongs to the exbB/tolQ family.</text>
</comment>
<keyword evidence="4 7" id="KW-1133">Transmembrane helix</keyword>
<dbReference type="PANTHER" id="PTHR30625">
    <property type="entry name" value="PROTEIN TOLQ"/>
    <property type="match status" value="1"/>
</dbReference>
<feature type="transmembrane region" description="Helical" evidence="7">
    <location>
        <begin position="94"/>
        <end position="117"/>
    </location>
</feature>
<accession>A0A3M0C6G9</accession>
<reference evidence="9 10" key="1">
    <citation type="submission" date="2018-10" db="EMBL/GenBank/DDBJ databases">
        <title>Genomic Encyclopedia of Archaeal and Bacterial Type Strains, Phase II (KMG-II): from individual species to whole genera.</title>
        <authorList>
            <person name="Goeker M."/>
        </authorList>
    </citation>
    <scope>NUCLEOTIDE SEQUENCE [LARGE SCALE GENOMIC DNA]</scope>
    <source>
        <strain evidence="9 10">DSM 25217</strain>
    </source>
</reference>
<evidence type="ECO:0000256" key="5">
    <source>
        <dbReference type="ARBA" id="ARBA00023136"/>
    </source>
</evidence>
<dbReference type="RefSeq" id="WP_121939696.1">
    <property type="nucleotide sequence ID" value="NZ_REFR01000014.1"/>
</dbReference>
<feature type="transmembrane region" description="Helical" evidence="7">
    <location>
        <begin position="21"/>
        <end position="43"/>
    </location>
</feature>
<dbReference type="Pfam" id="PF01618">
    <property type="entry name" value="MotA_ExbB"/>
    <property type="match status" value="1"/>
</dbReference>
<keyword evidence="2" id="KW-1003">Cell membrane</keyword>
<gene>
    <name evidence="9" type="ORF">BXY39_3029</name>
</gene>
<dbReference type="OrthoDB" id="4045at2"/>
<keyword evidence="10" id="KW-1185">Reference proteome</keyword>
<evidence type="ECO:0000313" key="10">
    <source>
        <dbReference type="Proteomes" id="UP000271227"/>
    </source>
</evidence>
<evidence type="ECO:0000259" key="8">
    <source>
        <dbReference type="Pfam" id="PF01618"/>
    </source>
</evidence>
<dbReference type="Proteomes" id="UP000271227">
    <property type="component" value="Unassembled WGS sequence"/>
</dbReference>
<feature type="domain" description="MotA/TolQ/ExbB proton channel" evidence="8">
    <location>
        <begin position="67"/>
        <end position="168"/>
    </location>
</feature>
<dbReference type="EMBL" id="REFR01000014">
    <property type="protein sequence ID" value="RMB02679.1"/>
    <property type="molecule type" value="Genomic_DNA"/>
</dbReference>
<sequence>MLGLNEAFDAIRGFMERGGDVLFLILVVTFIMWVLIVERLWFFTLEYRKQRNRVIDAWEARSERKSWYAHKIRSAMISEINDALTRNVGMIKTLVALCPLVGLLGTVTGMIEVFDVMASQGSSNARAMAAGVSKATIPTMAGMVAALSGVFLSTYIERRAKRESDRLEDSLTMDH</sequence>
<comment type="subcellular location">
    <subcellularLocation>
        <location evidence="1">Cell membrane</location>
        <topology evidence="1">Multi-pass membrane protein</topology>
    </subcellularLocation>
    <subcellularLocation>
        <location evidence="6">Membrane</location>
        <topology evidence="6">Multi-pass membrane protein</topology>
    </subcellularLocation>
</comment>
<keyword evidence="6" id="KW-0653">Protein transport</keyword>
<protein>
    <submittedName>
        <fullName evidence="9">Biopolymer transport protein ExbB</fullName>
    </submittedName>
</protein>
<dbReference type="InParanoid" id="A0A3M0C6G9"/>
<dbReference type="PANTHER" id="PTHR30625:SF18">
    <property type="entry name" value="TONB2 ENERGY TRANSDUCTION SYSTEM INNER MEMBRANE COMPONENT EXBB"/>
    <property type="match status" value="1"/>
</dbReference>
<evidence type="ECO:0000256" key="4">
    <source>
        <dbReference type="ARBA" id="ARBA00022989"/>
    </source>
</evidence>
<dbReference type="GO" id="GO:0005886">
    <property type="term" value="C:plasma membrane"/>
    <property type="evidence" value="ECO:0007669"/>
    <property type="project" value="UniProtKB-SubCell"/>
</dbReference>
<organism evidence="9 10">
    <name type="scientific">Eilatimonas milleporae</name>
    <dbReference type="NCBI Taxonomy" id="911205"/>
    <lineage>
        <taxon>Bacteria</taxon>
        <taxon>Pseudomonadati</taxon>
        <taxon>Pseudomonadota</taxon>
        <taxon>Alphaproteobacteria</taxon>
        <taxon>Kordiimonadales</taxon>
        <taxon>Kordiimonadaceae</taxon>
        <taxon>Eilatimonas</taxon>
    </lineage>
</organism>
<keyword evidence="5 7" id="KW-0472">Membrane</keyword>
<proteinExistence type="inferred from homology"/>
<evidence type="ECO:0000256" key="2">
    <source>
        <dbReference type="ARBA" id="ARBA00022475"/>
    </source>
</evidence>